<gene>
    <name evidence="1" type="ORF">SAMN05216167_1048</name>
</gene>
<evidence type="ECO:0000313" key="2">
    <source>
        <dbReference type="Proteomes" id="UP000198598"/>
    </source>
</evidence>
<dbReference type="AlphaFoldDB" id="A0A1I1QLH1"/>
<dbReference type="RefSeq" id="WP_093826330.1">
    <property type="nucleotide sequence ID" value="NZ_FOLQ01000004.1"/>
</dbReference>
<evidence type="ECO:0000313" key="1">
    <source>
        <dbReference type="EMBL" id="SFD22832.1"/>
    </source>
</evidence>
<proteinExistence type="predicted"/>
<accession>A0A1I1QLH1</accession>
<dbReference type="Proteomes" id="UP000198598">
    <property type="component" value="Unassembled WGS sequence"/>
</dbReference>
<name>A0A1I1QLH1_9BACT</name>
<dbReference type="EMBL" id="FOLQ01000004">
    <property type="protein sequence ID" value="SFD22832.1"/>
    <property type="molecule type" value="Genomic_DNA"/>
</dbReference>
<protein>
    <submittedName>
        <fullName evidence="1">Uncharacterized protein</fullName>
    </submittedName>
</protein>
<reference evidence="1 2" key="1">
    <citation type="submission" date="2016-10" db="EMBL/GenBank/DDBJ databases">
        <authorList>
            <person name="de Groot N.N."/>
        </authorList>
    </citation>
    <scope>NUCLEOTIDE SEQUENCE [LARGE SCALE GENOMIC DNA]</scope>
    <source>
        <strain evidence="1 2">DSM 26130</strain>
    </source>
</reference>
<organism evidence="1 2">
    <name type="scientific">Spirosoma endophyticum</name>
    <dbReference type="NCBI Taxonomy" id="662367"/>
    <lineage>
        <taxon>Bacteria</taxon>
        <taxon>Pseudomonadati</taxon>
        <taxon>Bacteroidota</taxon>
        <taxon>Cytophagia</taxon>
        <taxon>Cytophagales</taxon>
        <taxon>Cytophagaceae</taxon>
        <taxon>Spirosoma</taxon>
    </lineage>
</organism>
<sequence length="77" mass="8925">MRKGQILVLGNVAYDPDKIAHFDFGKNQFGQRRCRCAFNEPVDEAGATIRSKEEYGMLLEFAETNALIRERDLKFRE</sequence>
<keyword evidence="2" id="KW-1185">Reference proteome</keyword>